<dbReference type="Pfam" id="PF18073">
    <property type="entry name" value="Zn_ribbon_LapB"/>
    <property type="match status" value="1"/>
</dbReference>
<evidence type="ECO:0000256" key="4">
    <source>
        <dbReference type="ARBA" id="ARBA00022771"/>
    </source>
</evidence>
<dbReference type="InterPro" id="IPR041166">
    <property type="entry name" value="Rubredoxin_2"/>
</dbReference>
<dbReference type="GO" id="GO:0003684">
    <property type="term" value="F:damaged DNA binding"/>
    <property type="evidence" value="ECO:0007669"/>
    <property type="project" value="InterPro"/>
</dbReference>
<dbReference type="PANTHER" id="PTHR32472">
    <property type="entry name" value="DNA REPAIR PROTEIN RADA"/>
    <property type="match status" value="1"/>
</dbReference>
<keyword evidence="16" id="KW-1185">Reference proteome</keyword>
<dbReference type="Gene3D" id="3.40.50.300">
    <property type="entry name" value="P-loop containing nucleotide triphosphate hydrolases"/>
    <property type="match status" value="1"/>
</dbReference>
<feature type="binding site" evidence="11">
    <location>
        <begin position="93"/>
        <end position="100"/>
    </location>
    <ligand>
        <name>ATP</name>
        <dbReference type="ChEBI" id="CHEBI:30616"/>
    </ligand>
</feature>
<comment type="similarity">
    <text evidence="11 13">Belongs to the RecA family. RadA subfamily.</text>
</comment>
<dbReference type="GO" id="GO:0005829">
    <property type="term" value="C:cytosol"/>
    <property type="evidence" value="ECO:0007669"/>
    <property type="project" value="TreeGrafter"/>
</dbReference>
<dbReference type="GO" id="GO:0140664">
    <property type="term" value="F:ATP-dependent DNA damage sensor activity"/>
    <property type="evidence" value="ECO:0007669"/>
    <property type="project" value="InterPro"/>
</dbReference>
<evidence type="ECO:0000256" key="13">
    <source>
        <dbReference type="RuleBase" id="RU003555"/>
    </source>
</evidence>
<evidence type="ECO:0000313" key="16">
    <source>
        <dbReference type="Proteomes" id="UP000075737"/>
    </source>
</evidence>
<keyword evidence="3 11" id="KW-0227">DNA damage</keyword>
<keyword evidence="4 13" id="KW-0863">Zinc-finger</keyword>
<dbReference type="Pfam" id="PF13541">
    <property type="entry name" value="ChlI"/>
    <property type="match status" value="1"/>
</dbReference>
<evidence type="ECO:0000256" key="6">
    <source>
        <dbReference type="ARBA" id="ARBA00022833"/>
    </source>
</evidence>
<evidence type="ECO:0000256" key="1">
    <source>
        <dbReference type="ARBA" id="ARBA00022723"/>
    </source>
</evidence>
<dbReference type="Proteomes" id="UP000075737">
    <property type="component" value="Unassembled WGS sequence"/>
</dbReference>
<dbReference type="InterPro" id="IPR004504">
    <property type="entry name" value="DNA_repair_RadA"/>
</dbReference>
<sequence length="450" mass="49757">MANKKKFVCRECGFESAKWLGRCPDCGSWNTFEEVNIKKDNYPEAFKKSVLSQPVLLNEIETIEKERVTSGIKELDRVLGGGIVPGSLILIGGDPGIGKSTLMLQLGGNLGENYRVLYISGEESARQIKMRADRLDIKSRNFYLVCENDMDAIENCINEINPNFVILDSVQTVYIPGLESAPGSINQVREVTLRSLRISKEKGIAVFLVGHVTKEGNLAGPKTLEHMVDTVLYFEGERYQSYRILRSVKNRFGSTNEIGIFEMREKGLVEVESPSNFLLSGRTKNSPGSVVTCTIEGTRPLLIEVQALTCSSGFNIPKRQTYGIDYNRASLLIAVLEKNMGLFLNREDVFINIAGGIKVTEPAADLAVILAVFSSFKNKPLLEGLVVMGEVGLSGEVRSVSYPEKRVYEALKLGFSRVILPKANLRDLDAKLLDKVTGVSNLIEAEQEAF</sequence>
<dbReference type="InterPro" id="IPR014721">
    <property type="entry name" value="Ribsml_uS5_D2-typ_fold_subgr"/>
</dbReference>
<keyword evidence="9 11" id="KW-0238">DNA-binding</keyword>
<accession>A0A162MUL5</accession>
<keyword evidence="1 11" id="KW-0479">Metal-binding</keyword>
<comment type="caution">
    <text evidence="15">The sequence shown here is derived from an EMBL/GenBank/DDBJ whole genome shotgun (WGS) entry which is preliminary data.</text>
</comment>
<dbReference type="SMART" id="SM00382">
    <property type="entry name" value="AAA"/>
    <property type="match status" value="1"/>
</dbReference>
<keyword evidence="6 13" id="KW-0862">Zinc</keyword>
<feature type="short sequence motif" description="RadA KNRFG motif" evidence="11">
    <location>
        <begin position="249"/>
        <end position="253"/>
    </location>
</feature>
<evidence type="ECO:0000256" key="8">
    <source>
        <dbReference type="ARBA" id="ARBA00023016"/>
    </source>
</evidence>
<dbReference type="AlphaFoldDB" id="A0A162MUL5"/>
<keyword evidence="10 11" id="KW-0234">DNA repair</keyword>
<evidence type="ECO:0000256" key="5">
    <source>
        <dbReference type="ARBA" id="ARBA00022801"/>
    </source>
</evidence>
<evidence type="ECO:0000256" key="7">
    <source>
        <dbReference type="ARBA" id="ARBA00022840"/>
    </source>
</evidence>
<organism evidence="15 16">
    <name type="scientific">Thermovenabulum gondwanense</name>
    <dbReference type="NCBI Taxonomy" id="520767"/>
    <lineage>
        <taxon>Bacteria</taxon>
        <taxon>Bacillati</taxon>
        <taxon>Bacillota</taxon>
        <taxon>Clostridia</taxon>
        <taxon>Thermosediminibacterales</taxon>
        <taxon>Thermosediminibacteraceae</taxon>
        <taxon>Thermovenabulum</taxon>
    </lineage>
</organism>
<evidence type="ECO:0000256" key="9">
    <source>
        <dbReference type="ARBA" id="ARBA00023125"/>
    </source>
</evidence>
<keyword evidence="8 11" id="KW-0346">Stress response</keyword>
<keyword evidence="7 11" id="KW-0067">ATP-binding</keyword>
<dbReference type="Gene3D" id="3.30.230.10">
    <property type="match status" value="1"/>
</dbReference>
<dbReference type="CDD" id="cd01121">
    <property type="entry name" value="RadA_SMS_N"/>
    <property type="match status" value="1"/>
</dbReference>
<gene>
    <name evidence="11" type="primary">radA</name>
    <name evidence="15" type="ORF">ATZ99_06690</name>
</gene>
<dbReference type="NCBIfam" id="TIGR00416">
    <property type="entry name" value="sms"/>
    <property type="match status" value="1"/>
</dbReference>
<dbReference type="OrthoDB" id="9803906at2"/>
<evidence type="ECO:0000313" key="15">
    <source>
        <dbReference type="EMBL" id="KYO67383.1"/>
    </source>
</evidence>
<dbReference type="PATRIC" id="fig|520767.4.peg.757"/>
<dbReference type="InterPro" id="IPR020588">
    <property type="entry name" value="RecA_ATP-bd"/>
</dbReference>
<comment type="function">
    <text evidence="13">DNA-dependent ATPase involved in processing of recombination intermediates, plays a role in repairing DNA breaks. Stimulates the branch migration of RecA-mediated strand transfer reactions, allowing the 3' invading strand to extend heteroduplex DNA faster. Binds ssDNA in the presence of ADP but not other nucleotides, has ATPase activity that is stimulated by ssDNA and various branched DNA structures, but inhibited by SSB. Does not have RecA's homology-searching function.</text>
</comment>
<dbReference type="PANTHER" id="PTHR32472:SF10">
    <property type="entry name" value="DNA REPAIR PROTEIN RADA-LIKE PROTEIN"/>
    <property type="match status" value="1"/>
</dbReference>
<reference evidence="15 16" key="1">
    <citation type="submission" date="2015-12" db="EMBL/GenBank/DDBJ databases">
        <title>Draft genome of Thermovenabulum gondwanense isolated from a red thermophilic microbial mat colonisisng an outflow channel of a bore well.</title>
        <authorList>
            <person name="Patel B.K."/>
        </authorList>
    </citation>
    <scope>NUCLEOTIDE SEQUENCE [LARGE SCALE GENOMIC DNA]</scope>
    <source>
        <strain evidence="15 16">R270</strain>
    </source>
</reference>
<keyword evidence="2 11" id="KW-0547">Nucleotide-binding</keyword>
<dbReference type="PROSITE" id="PS50162">
    <property type="entry name" value="RECA_2"/>
    <property type="match status" value="1"/>
</dbReference>
<evidence type="ECO:0000256" key="12">
    <source>
        <dbReference type="NCBIfam" id="TIGR00416"/>
    </source>
</evidence>
<dbReference type="PRINTS" id="PR01874">
    <property type="entry name" value="DNAREPAIRADA"/>
</dbReference>
<dbReference type="GO" id="GO:0008270">
    <property type="term" value="F:zinc ion binding"/>
    <property type="evidence" value="ECO:0007669"/>
    <property type="project" value="UniProtKB-KW"/>
</dbReference>
<dbReference type="SUPFAM" id="SSF54211">
    <property type="entry name" value="Ribosomal protein S5 domain 2-like"/>
    <property type="match status" value="1"/>
</dbReference>
<dbReference type="GO" id="GO:0016787">
    <property type="term" value="F:hydrolase activity"/>
    <property type="evidence" value="ECO:0007669"/>
    <property type="project" value="UniProtKB-KW"/>
</dbReference>
<dbReference type="FunFam" id="3.40.50.300:FF:000050">
    <property type="entry name" value="DNA repair protein RadA"/>
    <property type="match status" value="1"/>
</dbReference>
<dbReference type="RefSeq" id="WP_068747824.1">
    <property type="nucleotide sequence ID" value="NZ_LOHZ01000022.1"/>
</dbReference>
<comment type="function">
    <text evidence="11">Plays a role in repairing double-strand DNA breaks, probably involving stabilizing or processing branched DNA or blocked replication forks.</text>
</comment>
<dbReference type="GO" id="GO:0000725">
    <property type="term" value="P:recombinational repair"/>
    <property type="evidence" value="ECO:0007669"/>
    <property type="project" value="UniProtKB-UniRule"/>
</dbReference>
<dbReference type="STRING" id="520767.ATZ99_06690"/>
<evidence type="ECO:0000256" key="3">
    <source>
        <dbReference type="ARBA" id="ARBA00022763"/>
    </source>
</evidence>
<evidence type="ECO:0000256" key="11">
    <source>
        <dbReference type="HAMAP-Rule" id="MF_01498"/>
    </source>
</evidence>
<dbReference type="InterPro" id="IPR020568">
    <property type="entry name" value="Ribosomal_Su5_D2-typ_SF"/>
</dbReference>
<dbReference type="InterPro" id="IPR003593">
    <property type="entry name" value="AAA+_ATPase"/>
</dbReference>
<dbReference type="EMBL" id="LOHZ01000022">
    <property type="protein sequence ID" value="KYO67383.1"/>
    <property type="molecule type" value="Genomic_DNA"/>
</dbReference>
<comment type="domain">
    <text evidence="11">The middle region has homology to RecA with ATPase motifs including the RadA KNRFG motif, while the C-terminus is homologous to Lon protease.</text>
</comment>
<evidence type="ECO:0000256" key="10">
    <source>
        <dbReference type="ARBA" id="ARBA00023204"/>
    </source>
</evidence>
<feature type="domain" description="RecA family profile 1" evidence="14">
    <location>
        <begin position="64"/>
        <end position="212"/>
    </location>
</feature>
<keyword evidence="5" id="KW-0378">Hydrolase</keyword>
<dbReference type="Pfam" id="PF13481">
    <property type="entry name" value="AAA_25"/>
    <property type="match status" value="1"/>
</dbReference>
<proteinExistence type="inferred from homology"/>
<evidence type="ECO:0000256" key="2">
    <source>
        <dbReference type="ARBA" id="ARBA00022741"/>
    </source>
</evidence>
<evidence type="ECO:0000259" key="14">
    <source>
        <dbReference type="PROSITE" id="PS50162"/>
    </source>
</evidence>
<dbReference type="GO" id="GO:0005524">
    <property type="term" value="F:ATP binding"/>
    <property type="evidence" value="ECO:0007669"/>
    <property type="project" value="UniProtKB-UniRule"/>
</dbReference>
<name>A0A162MUL5_9FIRM</name>
<dbReference type="SUPFAM" id="SSF52540">
    <property type="entry name" value="P-loop containing nucleoside triphosphate hydrolases"/>
    <property type="match status" value="1"/>
</dbReference>
<dbReference type="InterPro" id="IPR027417">
    <property type="entry name" value="P-loop_NTPase"/>
</dbReference>
<dbReference type="HAMAP" id="MF_01498">
    <property type="entry name" value="RadA_bact"/>
    <property type="match status" value="1"/>
</dbReference>
<feature type="region of interest" description="Lon-protease-like" evidence="11">
    <location>
        <begin position="348"/>
        <end position="450"/>
    </location>
</feature>
<protein>
    <recommendedName>
        <fullName evidence="11 12">DNA repair protein RadA</fullName>
    </recommendedName>
</protein>